<protein>
    <submittedName>
        <fullName evidence="1">Uncharacterized protein</fullName>
    </submittedName>
</protein>
<name>A0ACC2AA64_DIPCM</name>
<evidence type="ECO:0000313" key="2">
    <source>
        <dbReference type="Proteomes" id="UP001162992"/>
    </source>
</evidence>
<organism evidence="1 2">
    <name type="scientific">Diphasiastrum complanatum</name>
    <name type="common">Issler's clubmoss</name>
    <name type="synonym">Lycopodium complanatum</name>
    <dbReference type="NCBI Taxonomy" id="34168"/>
    <lineage>
        <taxon>Eukaryota</taxon>
        <taxon>Viridiplantae</taxon>
        <taxon>Streptophyta</taxon>
        <taxon>Embryophyta</taxon>
        <taxon>Tracheophyta</taxon>
        <taxon>Lycopodiopsida</taxon>
        <taxon>Lycopodiales</taxon>
        <taxon>Lycopodiaceae</taxon>
        <taxon>Lycopodioideae</taxon>
        <taxon>Diphasiastrum</taxon>
    </lineage>
</organism>
<proteinExistence type="predicted"/>
<gene>
    <name evidence="1" type="ORF">O6H91_23G040300</name>
</gene>
<sequence>MALTPSLVPPSYSCCSHASSFGGGAAVALLPTRRGIGYGGNPSISVQRSSGAAAGGPLSSSASVALTDKTRGGSDAGAIAWPPKDTAVEKLEDPEVDPFSAEWWEKRTGERPQPQKNAEGSHDAVSQSGGQNEQISGGTEGRRGKPAAANKWSWTRGGDAAEELTRKIKSAKDGQDLVANVLQSWKQPLTARNIVAIINNIDTWRKAYAFFEWLKAEDRYEINKFVYNVMLKSLRRGKQWQLCEKIAEDMIAEGLVLDNFTYSTLISCAKQCNLTEMALKWFNRMNDADCVPDEVTYSSMIDVYGAAGLTEEALELYERLRRRGWNPDQVTFGTIANVYAKVGDYKAIERLFWDMKELGVRPNVVVYNTYILALSKAGKPSLAMDALCQMEDSGIKPTTVTLSILIEMYSKLGAVDDAFAVFKQMQQEGLNCDRIVYNSLISACAENSLVKEAEDVLVEMEETGHAPDEATYRCMISAYATRGMVEEARRFLDRLLKEGYKPNVQVYSSLVRACKQARQYDKVPLYFEEMIINGCKPDQRLCGMLLGCLSTCEDKNLQDGILGCLQWTSITLHDIAKRLLAKDTDGPWLTKQIKAALDEMPEDSHRAFCNTLIDMCMSLGYTEGSHQILGIGVTLGMYENIQVRSDLEWRLNLRGLSLSAAQCAVEGWVSSLTLALKEGEHMPRHFIVETGGSKRRVADQIKLSETIPSLLKKLDAPFEEDLEAGAFVATASAVKSWLESRNVSI</sequence>
<reference evidence="2" key="1">
    <citation type="journal article" date="2024" name="Proc. Natl. Acad. Sci. U.S.A.">
        <title>Extraordinary preservation of gene collinearity over three hundred million years revealed in homosporous lycophytes.</title>
        <authorList>
            <person name="Li C."/>
            <person name="Wickell D."/>
            <person name="Kuo L.Y."/>
            <person name="Chen X."/>
            <person name="Nie B."/>
            <person name="Liao X."/>
            <person name="Peng D."/>
            <person name="Ji J."/>
            <person name="Jenkins J."/>
            <person name="Williams M."/>
            <person name="Shu S."/>
            <person name="Plott C."/>
            <person name="Barry K."/>
            <person name="Rajasekar S."/>
            <person name="Grimwood J."/>
            <person name="Han X."/>
            <person name="Sun S."/>
            <person name="Hou Z."/>
            <person name="He W."/>
            <person name="Dai G."/>
            <person name="Sun C."/>
            <person name="Schmutz J."/>
            <person name="Leebens-Mack J.H."/>
            <person name="Li F.W."/>
            <person name="Wang L."/>
        </authorList>
    </citation>
    <scope>NUCLEOTIDE SEQUENCE [LARGE SCALE GENOMIC DNA]</scope>
    <source>
        <strain evidence="2">cv. PW_Plant_1</strain>
    </source>
</reference>
<dbReference type="EMBL" id="CM055114">
    <property type="protein sequence ID" value="KAJ7514351.1"/>
    <property type="molecule type" value="Genomic_DNA"/>
</dbReference>
<dbReference type="Proteomes" id="UP001162992">
    <property type="component" value="Chromosome 23"/>
</dbReference>
<accession>A0ACC2AA64</accession>
<keyword evidence="2" id="KW-1185">Reference proteome</keyword>
<evidence type="ECO:0000313" key="1">
    <source>
        <dbReference type="EMBL" id="KAJ7514351.1"/>
    </source>
</evidence>
<comment type="caution">
    <text evidence="1">The sequence shown here is derived from an EMBL/GenBank/DDBJ whole genome shotgun (WGS) entry which is preliminary data.</text>
</comment>